<dbReference type="InterPro" id="IPR039391">
    <property type="entry name" value="Phytocyanin-like"/>
</dbReference>
<evidence type="ECO:0000256" key="1">
    <source>
        <dbReference type="ARBA" id="ARBA00022723"/>
    </source>
</evidence>
<dbReference type="Pfam" id="PF02298">
    <property type="entry name" value="Cu_bind_like"/>
    <property type="match status" value="1"/>
</dbReference>
<dbReference type="SUPFAM" id="SSF49503">
    <property type="entry name" value="Cupredoxins"/>
    <property type="match status" value="1"/>
</dbReference>
<dbReference type="FunFam" id="2.60.40.420:FF:000003">
    <property type="entry name" value="Blue copper"/>
    <property type="match status" value="1"/>
</dbReference>
<dbReference type="PANTHER" id="PTHR33021">
    <property type="entry name" value="BLUE COPPER PROTEIN"/>
    <property type="match status" value="1"/>
</dbReference>
<dbReference type="AlphaFoldDB" id="A0A1S3ZEE6"/>
<accession>A0A1S3ZEE6</accession>
<dbReference type="Gene3D" id="2.60.40.420">
    <property type="entry name" value="Cupredoxins - blue copper proteins"/>
    <property type="match status" value="1"/>
</dbReference>
<dbReference type="GO" id="GO:0009055">
    <property type="term" value="F:electron transfer activity"/>
    <property type="evidence" value="ECO:0007669"/>
    <property type="project" value="InterPro"/>
</dbReference>
<dbReference type="PROSITE" id="PS51485">
    <property type="entry name" value="PHYTOCYANIN"/>
    <property type="match status" value="1"/>
</dbReference>
<dbReference type="GO" id="GO:0005886">
    <property type="term" value="C:plasma membrane"/>
    <property type="evidence" value="ECO:0000318"/>
    <property type="project" value="GO_Central"/>
</dbReference>
<dbReference type="Proteomes" id="UP000790787">
    <property type="component" value="Chromosome 16"/>
</dbReference>
<evidence type="ECO:0000313" key="3">
    <source>
        <dbReference type="Proteomes" id="UP000790787"/>
    </source>
</evidence>
<dbReference type="OrthoDB" id="206968at2759"/>
<dbReference type="GeneID" id="107785851"/>
<dbReference type="RefSeq" id="XP_016462724.1">
    <property type="nucleotide sequence ID" value="XM_016607238.1"/>
</dbReference>
<dbReference type="CDD" id="cd04216">
    <property type="entry name" value="Phytocyanin"/>
    <property type="match status" value="1"/>
</dbReference>
<dbReference type="OMA" id="WAIGSDY"/>
<dbReference type="RefSeq" id="XP_016462724.2">
    <property type="nucleotide sequence ID" value="XM_016607238.2"/>
</dbReference>
<protein>
    <submittedName>
        <fullName evidence="4">Blue copper protein</fullName>
    </submittedName>
</protein>
<dbReference type="GO" id="GO:0046872">
    <property type="term" value="F:metal ion binding"/>
    <property type="evidence" value="ECO:0007669"/>
    <property type="project" value="UniProtKB-KW"/>
</dbReference>
<proteinExistence type="predicted"/>
<dbReference type="InterPro" id="IPR003245">
    <property type="entry name" value="Phytocyanin_dom"/>
</dbReference>
<reference evidence="4" key="2">
    <citation type="submission" date="2025-08" db="UniProtKB">
        <authorList>
            <consortium name="RefSeq"/>
        </authorList>
    </citation>
    <scope>IDENTIFICATION</scope>
    <source>
        <tissue evidence="4">Leaf</tissue>
    </source>
</reference>
<dbReference type="PANTHER" id="PTHR33021:SF193">
    <property type="entry name" value="OS06G0218600 PROTEIN"/>
    <property type="match status" value="1"/>
</dbReference>
<organism evidence="3 4">
    <name type="scientific">Nicotiana tabacum</name>
    <name type="common">Common tobacco</name>
    <dbReference type="NCBI Taxonomy" id="4097"/>
    <lineage>
        <taxon>Eukaryota</taxon>
        <taxon>Viridiplantae</taxon>
        <taxon>Streptophyta</taxon>
        <taxon>Embryophyta</taxon>
        <taxon>Tracheophyta</taxon>
        <taxon>Spermatophyta</taxon>
        <taxon>Magnoliopsida</taxon>
        <taxon>eudicotyledons</taxon>
        <taxon>Gunneridae</taxon>
        <taxon>Pentapetalae</taxon>
        <taxon>asterids</taxon>
        <taxon>lamiids</taxon>
        <taxon>Solanales</taxon>
        <taxon>Solanaceae</taxon>
        <taxon>Nicotianoideae</taxon>
        <taxon>Nicotianeae</taxon>
        <taxon>Nicotiana</taxon>
    </lineage>
</organism>
<name>A0A1S3ZEE6_TOBAC</name>
<reference evidence="3" key="1">
    <citation type="journal article" date="2014" name="Nat. Commun.">
        <title>The tobacco genome sequence and its comparison with those of tomato and potato.</title>
        <authorList>
            <person name="Sierro N."/>
            <person name="Battey J.N."/>
            <person name="Ouadi S."/>
            <person name="Bakaher N."/>
            <person name="Bovet L."/>
            <person name="Willig A."/>
            <person name="Goepfert S."/>
            <person name="Peitsch M.C."/>
            <person name="Ivanov N.V."/>
        </authorList>
    </citation>
    <scope>NUCLEOTIDE SEQUENCE [LARGE SCALE GENOMIC DNA]</scope>
</reference>
<keyword evidence="3" id="KW-1185">Reference proteome</keyword>
<keyword evidence="2" id="KW-0325">Glycoprotein</keyword>
<dbReference type="PaxDb" id="4097-A0A1S3ZEE6"/>
<evidence type="ECO:0000256" key="2">
    <source>
        <dbReference type="ARBA" id="ARBA00023180"/>
    </source>
</evidence>
<gene>
    <name evidence="4" type="primary">LOC107785851</name>
</gene>
<evidence type="ECO:0000313" key="4">
    <source>
        <dbReference type="RefSeq" id="XP_016462724.2"/>
    </source>
</evidence>
<dbReference type="KEGG" id="nta:107785851"/>
<dbReference type="SMR" id="A0A1S3ZEE6"/>
<dbReference type="InterPro" id="IPR008972">
    <property type="entry name" value="Cupredoxin"/>
</dbReference>
<keyword evidence="1" id="KW-0479">Metal-binding</keyword>
<sequence>MGNFRAGIFVLVLFICCVVPSLATVYTVGDSAGWAMGVDYSTWATGKTFNVGDSLVFNYPSGHTVDEVSASDYQSCTAGNAITSDKSGATTISLKTAGTHYFTCGAMGHCSGGMKLAVTVAAAGGGGGGSTTPSSGTTTQSSGTTTSTATPTPDTTTTTTGTTSHPSASETLSPFIPFLISGVAAIFYIFVIS</sequence>
<dbReference type="STRING" id="4097.A0A1S3ZEE6"/>